<evidence type="ECO:0000256" key="3">
    <source>
        <dbReference type="SAM" id="Coils"/>
    </source>
</evidence>
<keyword evidence="1" id="KW-0547">Nucleotide-binding</keyword>
<dbReference type="PANTHER" id="PTHR10606:SF49">
    <property type="entry name" value="6-PHOSPHOFRUCTO-2-KINASE DOMAIN-CONTAINING PROTEIN"/>
    <property type="match status" value="1"/>
</dbReference>
<sequence>MRKIASITIVEEPDDTELLEQEQLQQHTIITNATTTTTTANTEQQSIAAANETIPAVPRDYYNSGSTEDATDTPLVINRLEARRQLTKNSTRLVICLVGLPARGKSFVARKLLNFLEWYGCQCKIFNVGKYRRKAYAEVLTRESKDGTKNGACDADFFDSNNKEAAALREQVAEIALRDMLKWIDNEHDDDYDPDASIHSFSTVNVGHQDRIAIFDATNSTDKRRRWVLEECTDPAKRPGKPTGVVFVESICDDQELLDENFRFKVTNSPDYAGVSEEEAMADLRNRVKKYEDQYETITDDSLSYIKIFNLSTKLLVNHIYGRMSKVIVPALMAWNIGSRPIFLCRPGQTLSDITTDRDDYVTAVNMDGSKDFKDLSLHSRKRLLRGDKLGPGGKRFSDALYDFVFEECMEFALKRASIADNIQTGTSISGLAGPTNNFTTGNEAPFTIKIYSSTMPRASETVRWDEFDFPVTELSTLNPLDKGDLAGKELEEIRSTNPSWYSRLEKNPFTTRFPGGESYKDLIRRLESVVVDLEQQVIPTLVVSHVSVLQMLIAYFRRSPVEEAMQIEVPLHSVIKFTPVRGGGWKESQHQLVPAFERSNSMPTTPNKVAIEGIDRVSRGSDLDRSSPSPIWGDYMRKRSSASLSREGRSLDLNVAPAIPNLRR</sequence>
<evidence type="ECO:0000256" key="2">
    <source>
        <dbReference type="ARBA" id="ARBA00022840"/>
    </source>
</evidence>
<keyword evidence="2" id="KW-0067">ATP-binding</keyword>
<proteinExistence type="predicted"/>
<reference evidence="5" key="2">
    <citation type="submission" date="2021-04" db="EMBL/GenBank/DDBJ databases">
        <authorList>
            <person name="Podell S."/>
        </authorList>
    </citation>
    <scope>NUCLEOTIDE SEQUENCE</scope>
    <source>
        <strain evidence="5">Hildebrandi</strain>
    </source>
</reference>
<dbReference type="InterPro" id="IPR013079">
    <property type="entry name" value="6Phosfructo_kin"/>
</dbReference>
<evidence type="ECO:0000313" key="5">
    <source>
        <dbReference type="EMBL" id="KAG7342208.1"/>
    </source>
</evidence>
<dbReference type="Pfam" id="PF01591">
    <property type="entry name" value="6PF2K"/>
    <property type="match status" value="2"/>
</dbReference>
<dbReference type="PIRSF" id="PIRSF000709">
    <property type="entry name" value="6PFK_2-Ptase"/>
    <property type="match status" value="1"/>
</dbReference>
<accession>A0A9K3PC95</accession>
<dbReference type="PANTHER" id="PTHR10606">
    <property type="entry name" value="6-PHOSPHOFRUCTO-2-KINASE/FRUCTOSE-2,6-BISPHOSPHATASE"/>
    <property type="match status" value="1"/>
</dbReference>
<dbReference type="OrthoDB" id="267323at2759"/>
<dbReference type="Pfam" id="PF00300">
    <property type="entry name" value="His_Phos_1"/>
    <property type="match status" value="1"/>
</dbReference>
<keyword evidence="6" id="KW-1185">Reference proteome</keyword>
<organism evidence="5 6">
    <name type="scientific">Nitzschia inconspicua</name>
    <dbReference type="NCBI Taxonomy" id="303405"/>
    <lineage>
        <taxon>Eukaryota</taxon>
        <taxon>Sar</taxon>
        <taxon>Stramenopiles</taxon>
        <taxon>Ochrophyta</taxon>
        <taxon>Bacillariophyta</taxon>
        <taxon>Bacillariophyceae</taxon>
        <taxon>Bacillariophycidae</taxon>
        <taxon>Bacillariales</taxon>
        <taxon>Bacillariaceae</taxon>
        <taxon>Nitzschia</taxon>
    </lineage>
</organism>
<dbReference type="AlphaFoldDB" id="A0A9K3PC95"/>
<keyword evidence="3" id="KW-0175">Coiled coil</keyword>
<dbReference type="GO" id="GO:0003873">
    <property type="term" value="F:6-phosphofructo-2-kinase activity"/>
    <property type="evidence" value="ECO:0007669"/>
    <property type="project" value="InterPro"/>
</dbReference>
<dbReference type="GO" id="GO:0005524">
    <property type="term" value="F:ATP binding"/>
    <property type="evidence" value="ECO:0007669"/>
    <property type="project" value="UniProtKB-KW"/>
</dbReference>
<dbReference type="GO" id="GO:0005829">
    <property type="term" value="C:cytosol"/>
    <property type="evidence" value="ECO:0007669"/>
    <property type="project" value="TreeGrafter"/>
</dbReference>
<evidence type="ECO:0000313" key="6">
    <source>
        <dbReference type="Proteomes" id="UP000693970"/>
    </source>
</evidence>
<dbReference type="InterPro" id="IPR013078">
    <property type="entry name" value="His_Pase_superF_clade-1"/>
</dbReference>
<evidence type="ECO:0000259" key="4">
    <source>
        <dbReference type="Pfam" id="PF01591"/>
    </source>
</evidence>
<name>A0A9K3PC95_9STRA</name>
<dbReference type="GO" id="GO:0006003">
    <property type="term" value="P:fructose 2,6-bisphosphate metabolic process"/>
    <property type="evidence" value="ECO:0007669"/>
    <property type="project" value="InterPro"/>
</dbReference>
<feature type="domain" description="6-phosphofructo-2-kinase" evidence="4">
    <location>
        <begin position="88"/>
        <end position="187"/>
    </location>
</feature>
<dbReference type="Proteomes" id="UP000693970">
    <property type="component" value="Unassembled WGS sequence"/>
</dbReference>
<feature type="domain" description="6-phosphofructo-2-kinase" evidence="4">
    <location>
        <begin position="211"/>
        <end position="334"/>
    </location>
</feature>
<evidence type="ECO:0000256" key="1">
    <source>
        <dbReference type="ARBA" id="ARBA00022741"/>
    </source>
</evidence>
<dbReference type="GO" id="GO:0006000">
    <property type="term" value="P:fructose metabolic process"/>
    <property type="evidence" value="ECO:0007669"/>
    <property type="project" value="InterPro"/>
</dbReference>
<comment type="caution">
    <text evidence="5">The sequence shown here is derived from an EMBL/GenBank/DDBJ whole genome shotgun (WGS) entry which is preliminary data.</text>
</comment>
<gene>
    <name evidence="5" type="ORF">IV203_007300</name>
</gene>
<dbReference type="InterPro" id="IPR003094">
    <property type="entry name" value="6Pfruct_kin"/>
</dbReference>
<dbReference type="GO" id="GO:0004331">
    <property type="term" value="F:fructose-2,6-bisphosphate 2-phosphatase activity"/>
    <property type="evidence" value="ECO:0007669"/>
    <property type="project" value="TreeGrafter"/>
</dbReference>
<reference evidence="5" key="1">
    <citation type="journal article" date="2021" name="Sci. Rep.">
        <title>Diploid genomic architecture of Nitzschia inconspicua, an elite biomass production diatom.</title>
        <authorList>
            <person name="Oliver A."/>
            <person name="Podell S."/>
            <person name="Pinowska A."/>
            <person name="Traller J.C."/>
            <person name="Smith S.R."/>
            <person name="McClure R."/>
            <person name="Beliaev A."/>
            <person name="Bohutskyi P."/>
            <person name="Hill E.A."/>
            <person name="Rabines A."/>
            <person name="Zheng H."/>
            <person name="Allen L.Z."/>
            <person name="Kuo A."/>
            <person name="Grigoriev I.V."/>
            <person name="Allen A.E."/>
            <person name="Hazlebeck D."/>
            <person name="Allen E.E."/>
        </authorList>
    </citation>
    <scope>NUCLEOTIDE SEQUENCE</scope>
    <source>
        <strain evidence="5">Hildebrandi</strain>
    </source>
</reference>
<feature type="coiled-coil region" evidence="3">
    <location>
        <begin position="274"/>
        <end position="301"/>
    </location>
</feature>
<dbReference type="EMBL" id="JAGRRH010000025">
    <property type="protein sequence ID" value="KAG7342208.1"/>
    <property type="molecule type" value="Genomic_DNA"/>
</dbReference>
<dbReference type="FunFam" id="3.40.50.300:FF:000644">
    <property type="entry name" value="GpmB, Fructose-2,6-bisphosphatase"/>
    <property type="match status" value="1"/>
</dbReference>
<protein>
    <submittedName>
        <fullName evidence="5">Bifunctional 6-phosphofructo-2-kinase</fullName>
    </submittedName>
</protein>